<keyword evidence="3 4" id="KW-0862">Zinc</keyword>
<dbReference type="SUPFAM" id="SSF90229">
    <property type="entry name" value="CCCH zinc finger"/>
    <property type="match status" value="1"/>
</dbReference>
<keyword evidence="7" id="KW-1185">Reference proteome</keyword>
<comment type="caution">
    <text evidence="6">The sequence shown here is derived from an EMBL/GenBank/DDBJ whole genome shotgun (WGS) entry which is preliminary data.</text>
</comment>
<proteinExistence type="predicted"/>
<dbReference type="EMBL" id="JAGPYM010000098">
    <property type="protein sequence ID" value="KAH6867560.1"/>
    <property type="molecule type" value="Genomic_DNA"/>
</dbReference>
<dbReference type="InterPro" id="IPR036855">
    <property type="entry name" value="Znf_CCCH_sf"/>
</dbReference>
<evidence type="ECO:0000313" key="6">
    <source>
        <dbReference type="EMBL" id="KAH6867560.1"/>
    </source>
</evidence>
<sequence>MPKYRQAGAVASTSSTDLSSQVPCKFFRQGACVAGNACSFSYDLGRLLRLSANTLQRGVCHMNNPGNSARPPAITIPASPSHHVFQALTAVLTTVIVAQGNCKFGPNCAKIYVFPDG</sequence>
<gene>
    <name evidence="6" type="ORF">B0T10DRAFT_502331</name>
</gene>
<accession>A0A9P8VQW6</accession>
<keyword evidence="2 4" id="KW-0863">Zinc-finger</keyword>
<organism evidence="6 7">
    <name type="scientific">Thelonectria olida</name>
    <dbReference type="NCBI Taxonomy" id="1576542"/>
    <lineage>
        <taxon>Eukaryota</taxon>
        <taxon>Fungi</taxon>
        <taxon>Dikarya</taxon>
        <taxon>Ascomycota</taxon>
        <taxon>Pezizomycotina</taxon>
        <taxon>Sordariomycetes</taxon>
        <taxon>Hypocreomycetidae</taxon>
        <taxon>Hypocreales</taxon>
        <taxon>Nectriaceae</taxon>
        <taxon>Thelonectria</taxon>
    </lineage>
</organism>
<evidence type="ECO:0000259" key="5">
    <source>
        <dbReference type="PROSITE" id="PS50103"/>
    </source>
</evidence>
<feature type="domain" description="C3H1-type" evidence="5">
    <location>
        <begin position="18"/>
        <end position="45"/>
    </location>
</feature>
<dbReference type="Gene3D" id="4.10.1000.10">
    <property type="entry name" value="Zinc finger, CCCH-type"/>
    <property type="match status" value="1"/>
</dbReference>
<dbReference type="Proteomes" id="UP000777438">
    <property type="component" value="Unassembled WGS sequence"/>
</dbReference>
<dbReference type="InterPro" id="IPR000571">
    <property type="entry name" value="Znf_CCCH"/>
</dbReference>
<dbReference type="AlphaFoldDB" id="A0A9P8VQW6"/>
<evidence type="ECO:0000256" key="4">
    <source>
        <dbReference type="PROSITE-ProRule" id="PRU00723"/>
    </source>
</evidence>
<evidence type="ECO:0000256" key="3">
    <source>
        <dbReference type="ARBA" id="ARBA00022833"/>
    </source>
</evidence>
<evidence type="ECO:0000256" key="1">
    <source>
        <dbReference type="ARBA" id="ARBA00022723"/>
    </source>
</evidence>
<dbReference type="OrthoDB" id="411372at2759"/>
<reference evidence="6 7" key="1">
    <citation type="journal article" date="2021" name="Nat. Commun.">
        <title>Genetic determinants of endophytism in the Arabidopsis root mycobiome.</title>
        <authorList>
            <person name="Mesny F."/>
            <person name="Miyauchi S."/>
            <person name="Thiergart T."/>
            <person name="Pickel B."/>
            <person name="Atanasova L."/>
            <person name="Karlsson M."/>
            <person name="Huettel B."/>
            <person name="Barry K.W."/>
            <person name="Haridas S."/>
            <person name="Chen C."/>
            <person name="Bauer D."/>
            <person name="Andreopoulos W."/>
            <person name="Pangilinan J."/>
            <person name="LaButti K."/>
            <person name="Riley R."/>
            <person name="Lipzen A."/>
            <person name="Clum A."/>
            <person name="Drula E."/>
            <person name="Henrissat B."/>
            <person name="Kohler A."/>
            <person name="Grigoriev I.V."/>
            <person name="Martin F.M."/>
            <person name="Hacquard S."/>
        </authorList>
    </citation>
    <scope>NUCLEOTIDE SEQUENCE [LARGE SCALE GENOMIC DNA]</scope>
    <source>
        <strain evidence="6 7">MPI-CAGE-CH-0241</strain>
    </source>
</reference>
<feature type="zinc finger region" description="C3H1-type" evidence="4">
    <location>
        <begin position="18"/>
        <end position="45"/>
    </location>
</feature>
<evidence type="ECO:0000256" key="2">
    <source>
        <dbReference type="ARBA" id="ARBA00022771"/>
    </source>
</evidence>
<name>A0A9P8VQW6_9HYPO</name>
<keyword evidence="1 4" id="KW-0479">Metal-binding</keyword>
<dbReference type="GO" id="GO:0008270">
    <property type="term" value="F:zinc ion binding"/>
    <property type="evidence" value="ECO:0007669"/>
    <property type="project" value="UniProtKB-KW"/>
</dbReference>
<dbReference type="PROSITE" id="PS50103">
    <property type="entry name" value="ZF_C3H1"/>
    <property type="match status" value="1"/>
</dbReference>
<protein>
    <recommendedName>
        <fullName evidence="5">C3H1-type domain-containing protein</fullName>
    </recommendedName>
</protein>
<evidence type="ECO:0000313" key="7">
    <source>
        <dbReference type="Proteomes" id="UP000777438"/>
    </source>
</evidence>